<dbReference type="EMBL" id="JASPKZ010010277">
    <property type="protein sequence ID" value="KAJ9574569.1"/>
    <property type="molecule type" value="Genomic_DNA"/>
</dbReference>
<dbReference type="AlphaFoldDB" id="A0AAD7Z610"/>
<sequence length="914" mass="101833">YGQEDEDRQWDSGGYYYQDQYGGVRDQYENRINDRRSANRKVNDYATSGKIGSQEEGEDEYYSPQGLSYEEDYNTASEYPPPTANAINSTPTATRRRLGPRRTNSRQSSTEDYEYISNTGGYYDDYRRDSVIAATTTVTSTTTSAYTTTASSGRTNQLPKPPVSAHKHQLPPTPVRQLPHHSASDTAATTTTPVTSRRNNAPMSRTASAEYADQDSYSGYSTYYGTPSRDIGKDSGYNEDYNYAYRSIDNLATTQQDSVEEEVLVHDKRTNDGRMSATGTRGYQQTPATPNLKRGNSLTQQQQQSQPQLPQLQQQQKQQAYMPQQSSEEYYYNAQDDRDYVNEEEDMGYYNDTTTVTTTTTNSNTTRKKFLAARRENSPLLQQNTDSLESRDDELRDSFETAMSDVSRRGYDYSTPAETITPTTSTATPADILPKSSSIPMTSAVPIVPVSATNYMPPQTTQQRSPSLMGGRDQEPSKLVANAAPTVTPVVTTAVSSPVSAIVTTTTSTTAASITSTVNNTVLPPHNAYQSQTSVTNRGHLRPQDSLDSCAEEMSSIHSASMDYYPKNYRDSPPSVMDRYRTDTPVEPYTPPPGRFPQENSLIEPYQPSPPKAASVHASPSPPSMIQKQQSLDEQSHTSLIESPTASADRQSSQGQGEKSKSVSFEDEEEVKPERRKMTAKERWHWAYNKIVMQLNEICNRSETYAITEADETEDVENVVRKDSGKLDENYFPAPAAMKLRRRSSMSDIDKGTSQSSHHLRVSGDGYDSVPHSPGTPRRSNTPDIGACSSIGDLMNLKYRGSTWSVRSCQETLIAKMVPLDTVTPRGSAPPSPLQDHKQQDLSHIGSKESDTSSSEFEDELDDVVNGMPQRKLTCSERTRNLSRLIRRQRGSIFIPMVSSNTSYIVFYNKCNFI</sequence>
<feature type="compositionally biased region" description="Low complexity" evidence="1">
    <location>
        <begin position="141"/>
        <end position="152"/>
    </location>
</feature>
<feature type="compositionally biased region" description="Low complexity" evidence="1">
    <location>
        <begin position="11"/>
        <end position="25"/>
    </location>
</feature>
<feature type="region of interest" description="Disordered" evidence="1">
    <location>
        <begin position="742"/>
        <end position="786"/>
    </location>
</feature>
<feature type="region of interest" description="Disordered" evidence="1">
    <location>
        <begin position="563"/>
        <end position="678"/>
    </location>
</feature>
<feature type="compositionally biased region" description="Low complexity" evidence="1">
    <location>
        <begin position="415"/>
        <end position="430"/>
    </location>
</feature>
<feature type="compositionally biased region" description="Low complexity" evidence="1">
    <location>
        <begin position="297"/>
        <end position="325"/>
    </location>
</feature>
<evidence type="ECO:0000256" key="1">
    <source>
        <dbReference type="SAM" id="MobiDB-lite"/>
    </source>
</evidence>
<name>A0AAD7Z610_DIPPU</name>
<feature type="compositionally biased region" description="Basic and acidic residues" evidence="1">
    <location>
        <begin position="835"/>
        <end position="851"/>
    </location>
</feature>
<feature type="compositionally biased region" description="Low complexity" evidence="1">
    <location>
        <begin position="184"/>
        <end position="196"/>
    </location>
</feature>
<organism evidence="2 3">
    <name type="scientific">Diploptera punctata</name>
    <name type="common">Pacific beetle cockroach</name>
    <dbReference type="NCBI Taxonomy" id="6984"/>
    <lineage>
        <taxon>Eukaryota</taxon>
        <taxon>Metazoa</taxon>
        <taxon>Ecdysozoa</taxon>
        <taxon>Arthropoda</taxon>
        <taxon>Hexapoda</taxon>
        <taxon>Insecta</taxon>
        <taxon>Pterygota</taxon>
        <taxon>Neoptera</taxon>
        <taxon>Polyneoptera</taxon>
        <taxon>Dictyoptera</taxon>
        <taxon>Blattodea</taxon>
        <taxon>Blaberoidea</taxon>
        <taxon>Blaberidae</taxon>
        <taxon>Diplopterinae</taxon>
        <taxon>Diploptera</taxon>
    </lineage>
</organism>
<feature type="region of interest" description="Disordered" evidence="1">
    <location>
        <begin position="822"/>
        <end position="859"/>
    </location>
</feature>
<proteinExistence type="predicted"/>
<feature type="compositionally biased region" description="Low complexity" evidence="1">
    <location>
        <begin position="217"/>
        <end position="228"/>
    </location>
</feature>
<feature type="region of interest" description="Disordered" evidence="1">
    <location>
        <begin position="1"/>
        <end position="112"/>
    </location>
</feature>
<feature type="region of interest" description="Disordered" evidence="1">
    <location>
        <begin position="373"/>
        <end position="394"/>
    </location>
</feature>
<feature type="compositionally biased region" description="Basic residues" evidence="1">
    <location>
        <begin position="94"/>
        <end position="104"/>
    </location>
</feature>
<dbReference type="Proteomes" id="UP001233999">
    <property type="component" value="Unassembled WGS sequence"/>
</dbReference>
<accession>A0AAD7Z610</accession>
<gene>
    <name evidence="2" type="ORF">L9F63_008265</name>
</gene>
<comment type="caution">
    <text evidence="2">The sequence shown here is derived from an EMBL/GenBank/DDBJ whole genome shotgun (WGS) entry which is preliminary data.</text>
</comment>
<evidence type="ECO:0000313" key="2">
    <source>
        <dbReference type="EMBL" id="KAJ9574569.1"/>
    </source>
</evidence>
<feature type="compositionally biased region" description="Basic and acidic residues" evidence="1">
    <location>
        <begin position="26"/>
        <end position="43"/>
    </location>
</feature>
<feature type="region of interest" description="Disordered" evidence="1">
    <location>
        <begin position="141"/>
        <end position="212"/>
    </location>
</feature>
<feature type="region of interest" description="Disordered" evidence="1">
    <location>
        <begin position="412"/>
        <end position="435"/>
    </location>
</feature>
<reference evidence="2" key="2">
    <citation type="submission" date="2023-05" db="EMBL/GenBank/DDBJ databases">
        <authorList>
            <person name="Fouks B."/>
        </authorList>
    </citation>
    <scope>NUCLEOTIDE SEQUENCE</scope>
    <source>
        <strain evidence="2">Stay&amp;Tobe</strain>
        <tissue evidence="2">Testes</tissue>
    </source>
</reference>
<keyword evidence="3" id="KW-1185">Reference proteome</keyword>
<protein>
    <submittedName>
        <fullName evidence="2">Uncharacterized protein</fullName>
    </submittedName>
</protein>
<feature type="region of interest" description="Disordered" evidence="1">
    <location>
        <begin position="452"/>
        <end position="474"/>
    </location>
</feature>
<feature type="region of interest" description="Disordered" evidence="1">
    <location>
        <begin position="217"/>
        <end position="236"/>
    </location>
</feature>
<feature type="compositionally biased region" description="Polar residues" evidence="1">
    <location>
        <begin position="277"/>
        <end position="289"/>
    </location>
</feature>
<feature type="compositionally biased region" description="Polar residues" evidence="1">
    <location>
        <begin position="452"/>
        <end position="466"/>
    </location>
</feature>
<reference evidence="2" key="1">
    <citation type="journal article" date="2023" name="IScience">
        <title>Live-bearing cockroach genome reveals convergent evolutionary mechanisms linked to viviparity in insects and beyond.</title>
        <authorList>
            <person name="Fouks B."/>
            <person name="Harrison M.C."/>
            <person name="Mikhailova A.A."/>
            <person name="Marchal E."/>
            <person name="English S."/>
            <person name="Carruthers M."/>
            <person name="Jennings E.C."/>
            <person name="Chiamaka E.L."/>
            <person name="Frigard R.A."/>
            <person name="Pippel M."/>
            <person name="Attardo G.M."/>
            <person name="Benoit J.B."/>
            <person name="Bornberg-Bauer E."/>
            <person name="Tobe S.S."/>
        </authorList>
    </citation>
    <scope>NUCLEOTIDE SEQUENCE</scope>
    <source>
        <strain evidence="2">Stay&amp;Tobe</strain>
    </source>
</reference>
<feature type="region of interest" description="Disordered" evidence="1">
    <location>
        <begin position="265"/>
        <end position="325"/>
    </location>
</feature>
<feature type="non-terminal residue" evidence="2">
    <location>
        <position position="1"/>
    </location>
</feature>
<evidence type="ECO:0000313" key="3">
    <source>
        <dbReference type="Proteomes" id="UP001233999"/>
    </source>
</evidence>
<feature type="compositionally biased region" description="Polar residues" evidence="1">
    <location>
        <begin position="626"/>
        <end position="650"/>
    </location>
</feature>
<feature type="compositionally biased region" description="Polar residues" evidence="1">
    <location>
        <begin position="197"/>
        <end position="207"/>
    </location>
</feature>